<evidence type="ECO:0000313" key="8">
    <source>
        <dbReference type="Proteomes" id="UP001190700"/>
    </source>
</evidence>
<keyword evidence="2" id="KW-0812">Transmembrane</keyword>
<dbReference type="InterPro" id="IPR002859">
    <property type="entry name" value="PKD/REJ-like"/>
</dbReference>
<evidence type="ECO:0000259" key="6">
    <source>
        <dbReference type="Pfam" id="PF02010"/>
    </source>
</evidence>
<dbReference type="Proteomes" id="UP001190700">
    <property type="component" value="Unassembled WGS sequence"/>
</dbReference>
<evidence type="ECO:0000313" key="7">
    <source>
        <dbReference type="EMBL" id="KAK3233864.1"/>
    </source>
</evidence>
<keyword evidence="8" id="KW-1185">Reference proteome</keyword>
<evidence type="ECO:0000256" key="5">
    <source>
        <dbReference type="ARBA" id="ARBA00023136"/>
    </source>
</evidence>
<protein>
    <recommendedName>
        <fullName evidence="6">PKD/REJ-like domain-containing protein</fullName>
    </recommendedName>
</protein>
<comment type="caution">
    <text evidence="7">The sequence shown here is derived from an EMBL/GenBank/DDBJ whole genome shotgun (WGS) entry which is preliminary data.</text>
</comment>
<dbReference type="GO" id="GO:0005261">
    <property type="term" value="F:monoatomic cation channel activity"/>
    <property type="evidence" value="ECO:0007669"/>
    <property type="project" value="TreeGrafter"/>
</dbReference>
<evidence type="ECO:0000256" key="1">
    <source>
        <dbReference type="ARBA" id="ARBA00004370"/>
    </source>
</evidence>
<dbReference type="PANTHER" id="PTHR46730">
    <property type="entry name" value="POLYCYSTIN-1"/>
    <property type="match status" value="1"/>
</dbReference>
<dbReference type="AlphaFoldDB" id="A0AAE0BDB7"/>
<sequence>MGLAATANASFVFTATDITEFDNETFANLFERHVALCIADAANTTIDYVWINNIIPGSVVVDLTAGWTYRALEDGARPPDFVYRATTVPETIFEDDEVLDTLPVEAGAADYTYTTMPPPPPWPPPPPLWPPSQPTIVPPPSPPQQPCPGMASTVTLHGGLCRTCPEGFQPITSELCERCGLVIGIAASMAVKGVMRRPRANQVIGQLVGLASQACVNTMGTRFAWTAEVAGKGALVLSDAINKASTAKLYFPENTLQAHSEYRVELSAWLAGNKDVKASAALTFEVGQEPLRLLVAGGGSEMGSGSTLRLDASMSSDPNDDHPSGLTFSWRCVAGLERAPCYDGLGIALPKVMSAHESSSTDAKRVCQQGSGMPTSCTVLATTLRGAPGGLRYTFTCSATKGNLSSSENVHVVVHEGPQTATVHIVPRDPPTAISNAATVLRAAVACQGPAEPCRGVRWEADTVEGTTTALDLATAASTPLSQPWLALRAGFLMPGATYRFTLCASVDTEVTAACASLTLSVNRPPRHAASDGTAPVILRPSDGLGNQLTANEAERRLQDDGITRGVALEDYFTAEISGWEDEPNDLPLMYKASYQVTGQPWVRGLMDYTPATALTFLLPEAGLAAHSFNVTISISVRDMLGALSTTSSTVCITGHVFESWQAEVMYMDSVLSRANQLLIDGSLEVPLAMVSGVGAMMNAGSSEQLADGPAGHLGLEPSQDAEWL</sequence>
<accession>A0AAE0BDB7</accession>
<keyword evidence="4" id="KW-1133">Transmembrane helix</keyword>
<evidence type="ECO:0000256" key="3">
    <source>
        <dbReference type="ARBA" id="ARBA00022737"/>
    </source>
</evidence>
<dbReference type="EMBL" id="LGRX02035612">
    <property type="protein sequence ID" value="KAK3233864.1"/>
    <property type="molecule type" value="Genomic_DNA"/>
</dbReference>
<dbReference type="GO" id="GO:0005886">
    <property type="term" value="C:plasma membrane"/>
    <property type="evidence" value="ECO:0007669"/>
    <property type="project" value="TreeGrafter"/>
</dbReference>
<feature type="domain" description="PKD/REJ-like" evidence="6">
    <location>
        <begin position="214"/>
        <end position="671"/>
    </location>
</feature>
<keyword evidence="5" id="KW-0472">Membrane</keyword>
<evidence type="ECO:0000256" key="4">
    <source>
        <dbReference type="ARBA" id="ARBA00022989"/>
    </source>
</evidence>
<dbReference type="Pfam" id="PF02010">
    <property type="entry name" value="REJ"/>
    <property type="match status" value="1"/>
</dbReference>
<gene>
    <name evidence="7" type="ORF">CYMTET_55865</name>
</gene>
<evidence type="ECO:0000256" key="2">
    <source>
        <dbReference type="ARBA" id="ARBA00022692"/>
    </source>
</evidence>
<dbReference type="GO" id="GO:0006816">
    <property type="term" value="P:calcium ion transport"/>
    <property type="evidence" value="ECO:0007669"/>
    <property type="project" value="TreeGrafter"/>
</dbReference>
<comment type="subcellular location">
    <subcellularLocation>
        <location evidence="1">Membrane</location>
    </subcellularLocation>
</comment>
<keyword evidence="3" id="KW-0677">Repeat</keyword>
<proteinExistence type="predicted"/>
<dbReference type="PANTHER" id="PTHR46730:SF1">
    <property type="entry name" value="PLAT DOMAIN-CONTAINING PROTEIN"/>
    <property type="match status" value="1"/>
</dbReference>
<reference evidence="7 8" key="1">
    <citation type="journal article" date="2015" name="Genome Biol. Evol.">
        <title>Comparative Genomics of a Bacterivorous Green Alga Reveals Evolutionary Causalities and Consequences of Phago-Mixotrophic Mode of Nutrition.</title>
        <authorList>
            <person name="Burns J.A."/>
            <person name="Paasch A."/>
            <person name="Narechania A."/>
            <person name="Kim E."/>
        </authorList>
    </citation>
    <scope>NUCLEOTIDE SEQUENCE [LARGE SCALE GENOMIC DNA]</scope>
    <source>
        <strain evidence="7 8">PLY_AMNH</strain>
    </source>
</reference>
<organism evidence="7 8">
    <name type="scientific">Cymbomonas tetramitiformis</name>
    <dbReference type="NCBI Taxonomy" id="36881"/>
    <lineage>
        <taxon>Eukaryota</taxon>
        <taxon>Viridiplantae</taxon>
        <taxon>Chlorophyta</taxon>
        <taxon>Pyramimonadophyceae</taxon>
        <taxon>Pyramimonadales</taxon>
        <taxon>Pyramimonadaceae</taxon>
        <taxon>Cymbomonas</taxon>
    </lineage>
</organism>
<name>A0AAE0BDB7_9CHLO</name>